<dbReference type="EMBL" id="JBBNAG010000006">
    <property type="protein sequence ID" value="KAK9125536.1"/>
    <property type="molecule type" value="Genomic_DNA"/>
</dbReference>
<gene>
    <name evidence="2" type="ORF">Scep_014382</name>
</gene>
<protein>
    <submittedName>
        <fullName evidence="2">Uncharacterized protein</fullName>
    </submittedName>
</protein>
<organism evidence="2 3">
    <name type="scientific">Stephania cephalantha</name>
    <dbReference type="NCBI Taxonomy" id="152367"/>
    <lineage>
        <taxon>Eukaryota</taxon>
        <taxon>Viridiplantae</taxon>
        <taxon>Streptophyta</taxon>
        <taxon>Embryophyta</taxon>
        <taxon>Tracheophyta</taxon>
        <taxon>Spermatophyta</taxon>
        <taxon>Magnoliopsida</taxon>
        <taxon>Ranunculales</taxon>
        <taxon>Menispermaceae</taxon>
        <taxon>Menispermoideae</taxon>
        <taxon>Cissampelideae</taxon>
        <taxon>Stephania</taxon>
    </lineage>
</organism>
<proteinExistence type="predicted"/>
<keyword evidence="1" id="KW-0472">Membrane</keyword>
<evidence type="ECO:0000256" key="1">
    <source>
        <dbReference type="SAM" id="Phobius"/>
    </source>
</evidence>
<evidence type="ECO:0000313" key="2">
    <source>
        <dbReference type="EMBL" id="KAK9125536.1"/>
    </source>
</evidence>
<reference evidence="2 3" key="1">
    <citation type="submission" date="2024-01" db="EMBL/GenBank/DDBJ databases">
        <title>Genome assemblies of Stephania.</title>
        <authorList>
            <person name="Yang L."/>
        </authorList>
    </citation>
    <scope>NUCLEOTIDE SEQUENCE [LARGE SCALE GENOMIC DNA]</scope>
    <source>
        <strain evidence="2">JXDWG</strain>
        <tissue evidence="2">Leaf</tissue>
    </source>
</reference>
<comment type="caution">
    <text evidence="2">The sequence shown here is derived from an EMBL/GenBank/DDBJ whole genome shotgun (WGS) entry which is preliminary data.</text>
</comment>
<keyword evidence="3" id="KW-1185">Reference proteome</keyword>
<name>A0AAP0J3Q6_9MAGN</name>
<keyword evidence="1" id="KW-0812">Transmembrane</keyword>
<evidence type="ECO:0000313" key="3">
    <source>
        <dbReference type="Proteomes" id="UP001419268"/>
    </source>
</evidence>
<dbReference type="AlphaFoldDB" id="A0AAP0J3Q6"/>
<sequence length="128" mass="15324">MNSVTKDYEERLNSVTNDYEKRMNSVTNDLDEFRASMELFQKLFSQVGCSFQPFFHFPMMFVHFLNSLLTLFCELLGGFWVIFLQHLKIIQIIMKVLEIIQITYIICLCRVECFSFLQFNIQLLIFKH</sequence>
<dbReference type="Proteomes" id="UP001419268">
    <property type="component" value="Unassembled WGS sequence"/>
</dbReference>
<feature type="transmembrane region" description="Helical" evidence="1">
    <location>
        <begin position="60"/>
        <end position="84"/>
    </location>
</feature>
<feature type="transmembrane region" description="Helical" evidence="1">
    <location>
        <begin position="96"/>
        <end position="119"/>
    </location>
</feature>
<keyword evidence="1" id="KW-1133">Transmembrane helix</keyword>
<accession>A0AAP0J3Q6</accession>